<organism evidence="10 11">
    <name type="scientific">Terrapene triunguis</name>
    <name type="common">Three-toed box turtle</name>
    <dbReference type="NCBI Taxonomy" id="2587831"/>
    <lineage>
        <taxon>Eukaryota</taxon>
        <taxon>Metazoa</taxon>
        <taxon>Chordata</taxon>
        <taxon>Craniata</taxon>
        <taxon>Vertebrata</taxon>
        <taxon>Euteleostomi</taxon>
        <taxon>Archelosauria</taxon>
        <taxon>Testudinata</taxon>
        <taxon>Testudines</taxon>
        <taxon>Cryptodira</taxon>
        <taxon>Durocryptodira</taxon>
        <taxon>Testudinoidea</taxon>
        <taxon>Emydidae</taxon>
        <taxon>Terrapene</taxon>
    </lineage>
</organism>
<dbReference type="PANTHER" id="PTHR10920">
    <property type="entry name" value="RIBOSOMAL RNA METHYLTRANSFERASE"/>
    <property type="match status" value="1"/>
</dbReference>
<feature type="domain" description="Ribosomal RNA methyltransferase SPB1-like C-terminal" evidence="8">
    <location>
        <begin position="497"/>
        <end position="621"/>
    </location>
</feature>
<dbReference type="Pfam" id="PF01728">
    <property type="entry name" value="FtsJ"/>
    <property type="match status" value="1"/>
</dbReference>
<feature type="domain" description="Ribosomal RNA methyltransferase FtsJ" evidence="7">
    <location>
        <begin position="2"/>
        <end position="113"/>
    </location>
</feature>
<keyword evidence="1" id="KW-0698">rRNA processing</keyword>
<keyword evidence="2" id="KW-0489">Methyltransferase</keyword>
<dbReference type="GO" id="GO:0000466">
    <property type="term" value="P:maturation of 5.8S rRNA from tricistronic rRNA transcript (SSU-rRNA, 5.8S rRNA, LSU-rRNA)"/>
    <property type="evidence" value="ECO:0007669"/>
    <property type="project" value="TreeGrafter"/>
</dbReference>
<evidence type="ECO:0000259" key="9">
    <source>
        <dbReference type="Pfam" id="PF11861"/>
    </source>
</evidence>
<gene>
    <name evidence="10" type="primary">LOC112108591</name>
</gene>
<dbReference type="GO" id="GO:0016435">
    <property type="term" value="F:rRNA (guanine) methyltransferase activity"/>
    <property type="evidence" value="ECO:0007669"/>
    <property type="project" value="TreeGrafter"/>
</dbReference>
<keyword evidence="5" id="KW-0175">Coiled coil</keyword>
<evidence type="ECO:0000259" key="7">
    <source>
        <dbReference type="Pfam" id="PF01728"/>
    </source>
</evidence>
<dbReference type="InterPro" id="IPR012920">
    <property type="entry name" value="rRNA_MeTfrase_SPB1-like_C"/>
</dbReference>
<reference evidence="10" key="2">
    <citation type="submission" date="2025-09" db="UniProtKB">
        <authorList>
            <consortium name="Ensembl"/>
        </authorList>
    </citation>
    <scope>IDENTIFICATION</scope>
</reference>
<dbReference type="AlphaFoldDB" id="A0A674JP28"/>
<dbReference type="Gene3D" id="3.40.50.150">
    <property type="entry name" value="Vaccinia Virus protein VP39"/>
    <property type="match status" value="1"/>
</dbReference>
<accession>A0A674JP28</accession>
<evidence type="ECO:0000313" key="10">
    <source>
        <dbReference type="Ensembl" id="ENSTMTP00000021024.1"/>
    </source>
</evidence>
<dbReference type="Ensembl" id="ENSTMTT00000021767.1">
    <property type="protein sequence ID" value="ENSTMTP00000021024.1"/>
    <property type="gene ID" value="ENSTMTG00000015343.1"/>
</dbReference>
<feature type="domain" description="DUF3381" evidence="9">
    <location>
        <begin position="145"/>
        <end position="309"/>
    </location>
</feature>
<reference evidence="10" key="1">
    <citation type="submission" date="2025-08" db="UniProtKB">
        <authorList>
            <consortium name="Ensembl"/>
        </authorList>
    </citation>
    <scope>IDENTIFICATION</scope>
</reference>
<dbReference type="PANTHER" id="PTHR10920:SF13">
    <property type="entry name" value="PRE-RRNA 2'-O-RIBOSE RNA METHYLTRANSFERASE FTSJ3"/>
    <property type="match status" value="1"/>
</dbReference>
<dbReference type="InterPro" id="IPR024576">
    <property type="entry name" value="rRNA_MeTfrase_Spb1_DUF3381"/>
</dbReference>
<evidence type="ECO:0000256" key="1">
    <source>
        <dbReference type="ARBA" id="ARBA00022552"/>
    </source>
</evidence>
<dbReference type="InterPro" id="IPR029063">
    <property type="entry name" value="SAM-dependent_MTases_sf"/>
</dbReference>
<dbReference type="Proteomes" id="UP000472274">
    <property type="component" value="Unplaced"/>
</dbReference>
<dbReference type="GO" id="GO:0000463">
    <property type="term" value="P:maturation of LSU-rRNA from tricistronic rRNA transcript (SSU-rRNA, 5.8S rRNA, LSU-rRNA)"/>
    <property type="evidence" value="ECO:0007669"/>
    <property type="project" value="TreeGrafter"/>
</dbReference>
<feature type="region of interest" description="Disordered" evidence="6">
    <location>
        <begin position="245"/>
        <end position="278"/>
    </location>
</feature>
<dbReference type="Pfam" id="PF07780">
    <property type="entry name" value="Spb1_C"/>
    <property type="match status" value="1"/>
</dbReference>
<name>A0A674JP28_9SAUR</name>
<dbReference type="GO" id="GO:0008650">
    <property type="term" value="F:rRNA (uridine-2'-O-)-methyltransferase activity"/>
    <property type="evidence" value="ECO:0007669"/>
    <property type="project" value="TreeGrafter"/>
</dbReference>
<dbReference type="GO" id="GO:0030687">
    <property type="term" value="C:preribosome, large subunit precursor"/>
    <property type="evidence" value="ECO:0007669"/>
    <property type="project" value="TreeGrafter"/>
</dbReference>
<dbReference type="SUPFAM" id="SSF53335">
    <property type="entry name" value="S-adenosyl-L-methionine-dependent methyltransferases"/>
    <property type="match status" value="1"/>
</dbReference>
<evidence type="ECO:0008006" key="12">
    <source>
        <dbReference type="Google" id="ProtNLM"/>
    </source>
</evidence>
<evidence type="ECO:0000259" key="8">
    <source>
        <dbReference type="Pfam" id="PF07780"/>
    </source>
</evidence>
<proteinExistence type="predicted"/>
<dbReference type="Pfam" id="PF11861">
    <property type="entry name" value="DUF3381"/>
    <property type="match status" value="1"/>
</dbReference>
<dbReference type="GeneTree" id="ENSGT00550000075004"/>
<protein>
    <recommendedName>
        <fullName evidence="12">FtsJ RNA 2'-O-methyltransferase 3</fullName>
    </recommendedName>
</protein>
<keyword evidence="11" id="KW-1185">Reference proteome</keyword>
<evidence type="ECO:0000256" key="3">
    <source>
        <dbReference type="ARBA" id="ARBA00022679"/>
    </source>
</evidence>
<evidence type="ECO:0000256" key="6">
    <source>
        <dbReference type="SAM" id="MobiDB-lite"/>
    </source>
</evidence>
<keyword evidence="4" id="KW-0949">S-adenosyl-L-methionine</keyword>
<evidence type="ECO:0000313" key="11">
    <source>
        <dbReference type="Proteomes" id="UP000472274"/>
    </source>
</evidence>
<evidence type="ECO:0000256" key="5">
    <source>
        <dbReference type="SAM" id="Coils"/>
    </source>
</evidence>
<sequence>TLQEDITTEKCRQAVRKELQTWKVDVVLNDGAPNVGASWVHDAYSQANLTLMALKLACEFLSKGGWFITKVFRSRDYQPLLWIFQQLFRKVQATKPQASRNESAEIFVVCQGYLSPDKIDSKFFDPKFAFKEVEIQAKSVSELVTKKKPKAEGYAEGDTTLYHRFTLMDFLKAPNPVDFLSKANEITLGDSELERHSATTEELRQCCRDIRVLGRKELRALLNWRTKLRRFMARKLKEQAKELDISLSSGEEEEGGEEEAVKTSGAAGDGAAEEEEMELRLAELKAEEVAELKRKKKKILKEQRKQRERIELKMDLPGVSIADEGETGMFSLRTIGKTRLLNEVARGDMASADAFLEAPHEDDDVTFSEQDDADDVSLASDLDSDELADIEERLQEQLGGRTFQQPAEEEGEENPLLVPLEEKSVLEERQTNLWFGKEVFAGIEDDVDEALEISQAQALSERKEPPPGEKGAVACTGPAVPGGGACQGSLPTLNSGRARVLDAEGLALGSVIATSRKAKRDLIDNSFNRYAFNEEEGELPEWFQQEEQQHRRKQLPLDRQTVEEYRQRWRQINARPIKKVAEAKARKKRRLLKKMEQMKKKAEAVVSTVDISEREKVAQLQAGPGRHTAMGPGRHTA</sequence>
<evidence type="ECO:0000256" key="4">
    <source>
        <dbReference type="ARBA" id="ARBA00022691"/>
    </source>
</evidence>
<dbReference type="GO" id="GO:0005730">
    <property type="term" value="C:nucleolus"/>
    <property type="evidence" value="ECO:0007669"/>
    <property type="project" value="TreeGrafter"/>
</dbReference>
<evidence type="ECO:0000256" key="2">
    <source>
        <dbReference type="ARBA" id="ARBA00022603"/>
    </source>
</evidence>
<feature type="coiled-coil region" evidence="5">
    <location>
        <begin position="578"/>
        <end position="608"/>
    </location>
</feature>
<dbReference type="InterPro" id="IPR002877">
    <property type="entry name" value="RNA_MeTrfase_FtsJ_dom"/>
</dbReference>
<keyword evidence="3" id="KW-0808">Transferase</keyword>
<dbReference type="InterPro" id="IPR050082">
    <property type="entry name" value="RNA_methyltr_RlmE"/>
</dbReference>